<dbReference type="Gene3D" id="3.40.50.980">
    <property type="match status" value="4"/>
</dbReference>
<dbReference type="GO" id="GO:0009403">
    <property type="term" value="P:toxin biosynthetic process"/>
    <property type="evidence" value="ECO:0007669"/>
    <property type="project" value="UniProtKB-ARBA"/>
</dbReference>
<keyword evidence="8" id="KW-1185">Reference proteome</keyword>
<dbReference type="PROSITE" id="PS00455">
    <property type="entry name" value="AMP_BINDING"/>
    <property type="match status" value="3"/>
</dbReference>
<dbReference type="Gene3D" id="2.30.38.10">
    <property type="entry name" value="Luciferase, Domain 3"/>
    <property type="match status" value="2"/>
</dbReference>
<dbReference type="NCBIfam" id="NF003417">
    <property type="entry name" value="PRK04813.1"/>
    <property type="match status" value="4"/>
</dbReference>
<dbReference type="CDD" id="cd19540">
    <property type="entry name" value="LCL_NRPS-like"/>
    <property type="match status" value="2"/>
</dbReference>
<dbReference type="CDD" id="cd19531">
    <property type="entry name" value="LCL_NRPS-like"/>
    <property type="match status" value="1"/>
</dbReference>
<feature type="domain" description="Carrier" evidence="6">
    <location>
        <begin position="4044"/>
        <end position="4117"/>
    </location>
</feature>
<dbReference type="Pfam" id="PF08242">
    <property type="entry name" value="Methyltransf_12"/>
    <property type="match status" value="1"/>
</dbReference>
<dbReference type="InterPro" id="IPR045851">
    <property type="entry name" value="AMP-bd_C_sf"/>
</dbReference>
<proteinExistence type="predicted"/>
<dbReference type="SUPFAM" id="SSF52777">
    <property type="entry name" value="CoA-dependent acyltransferases"/>
    <property type="match status" value="8"/>
</dbReference>
<dbReference type="SMART" id="SM00823">
    <property type="entry name" value="PKS_PP"/>
    <property type="match status" value="4"/>
</dbReference>
<dbReference type="InterPro" id="IPR013217">
    <property type="entry name" value="Methyltransf_12"/>
</dbReference>
<dbReference type="CDD" id="cd02440">
    <property type="entry name" value="AdoMet_MTases"/>
    <property type="match status" value="1"/>
</dbReference>
<dbReference type="GO" id="GO:0005829">
    <property type="term" value="C:cytosol"/>
    <property type="evidence" value="ECO:0007669"/>
    <property type="project" value="TreeGrafter"/>
</dbReference>
<evidence type="ECO:0000256" key="4">
    <source>
        <dbReference type="ARBA" id="ARBA00022737"/>
    </source>
</evidence>
<dbReference type="FunFam" id="3.40.50.12780:FF:000012">
    <property type="entry name" value="Non-ribosomal peptide synthetase"/>
    <property type="match status" value="1"/>
</dbReference>
<feature type="domain" description="Carrier" evidence="6">
    <location>
        <begin position="2040"/>
        <end position="2114"/>
    </location>
</feature>
<evidence type="ECO:0000256" key="5">
    <source>
        <dbReference type="SAM" id="MobiDB-lite"/>
    </source>
</evidence>
<dbReference type="InterPro" id="IPR029058">
    <property type="entry name" value="AB_hydrolase_fold"/>
</dbReference>
<dbReference type="Gene3D" id="3.40.50.150">
    <property type="entry name" value="Vaccinia Virus protein VP39"/>
    <property type="match status" value="1"/>
</dbReference>
<gene>
    <name evidence="7" type="ORF">SAMN04489712_110170</name>
</gene>
<dbReference type="Pfam" id="PF13193">
    <property type="entry name" value="AMP-binding_C"/>
    <property type="match status" value="2"/>
</dbReference>
<feature type="region of interest" description="Disordered" evidence="5">
    <location>
        <begin position="3482"/>
        <end position="3505"/>
    </location>
</feature>
<dbReference type="FunFam" id="2.30.38.10:FF:000001">
    <property type="entry name" value="Non-ribosomal peptide synthetase PvdI"/>
    <property type="match status" value="2"/>
</dbReference>
<dbReference type="GO" id="GO:0031177">
    <property type="term" value="F:phosphopantetheine binding"/>
    <property type="evidence" value="ECO:0007669"/>
    <property type="project" value="InterPro"/>
</dbReference>
<feature type="domain" description="Carrier" evidence="6">
    <location>
        <begin position="1021"/>
        <end position="1096"/>
    </location>
</feature>
<dbReference type="EMBL" id="FNVO01000010">
    <property type="protein sequence ID" value="SEG73923.1"/>
    <property type="molecule type" value="Genomic_DNA"/>
</dbReference>
<dbReference type="Gene3D" id="3.30.559.30">
    <property type="entry name" value="Nonribosomal peptide synthetase, condensation domain"/>
    <property type="match status" value="4"/>
</dbReference>
<accession>A0A1H6CMN7</accession>
<dbReference type="InterPro" id="IPR036736">
    <property type="entry name" value="ACP-like_sf"/>
</dbReference>
<protein>
    <submittedName>
        <fullName evidence="7">Amino acid adenylation domain-containing protein</fullName>
    </submittedName>
</protein>
<feature type="region of interest" description="Disordered" evidence="5">
    <location>
        <begin position="2022"/>
        <end position="2043"/>
    </location>
</feature>
<dbReference type="InterPro" id="IPR009081">
    <property type="entry name" value="PP-bd_ACP"/>
</dbReference>
<feature type="region of interest" description="Disordered" evidence="5">
    <location>
        <begin position="1563"/>
        <end position="1599"/>
    </location>
</feature>
<dbReference type="PROSITE" id="PS50075">
    <property type="entry name" value="CARRIER"/>
    <property type="match status" value="4"/>
</dbReference>
<evidence type="ECO:0000256" key="3">
    <source>
        <dbReference type="ARBA" id="ARBA00022553"/>
    </source>
</evidence>
<dbReference type="InterPro" id="IPR020845">
    <property type="entry name" value="AMP-binding_CS"/>
</dbReference>
<dbReference type="SUPFAM" id="SSF56801">
    <property type="entry name" value="Acetyl-CoA synthetase-like"/>
    <property type="match status" value="3"/>
</dbReference>
<dbReference type="Gene3D" id="3.40.50.12780">
    <property type="entry name" value="N-terminal domain of ligase-like"/>
    <property type="match status" value="1"/>
</dbReference>
<dbReference type="GO" id="GO:0008610">
    <property type="term" value="P:lipid biosynthetic process"/>
    <property type="evidence" value="ECO:0007669"/>
    <property type="project" value="UniProtKB-ARBA"/>
</dbReference>
<dbReference type="Proteomes" id="UP000236723">
    <property type="component" value="Unassembled WGS sequence"/>
</dbReference>
<comment type="cofactor">
    <cofactor evidence="1">
        <name>pantetheine 4'-phosphate</name>
        <dbReference type="ChEBI" id="CHEBI:47942"/>
    </cofactor>
</comment>
<dbReference type="Gene3D" id="3.30.559.10">
    <property type="entry name" value="Chloramphenicol acetyltransferase-like domain"/>
    <property type="match status" value="4"/>
</dbReference>
<dbReference type="InterPro" id="IPR020806">
    <property type="entry name" value="PKS_PP-bd"/>
</dbReference>
<reference evidence="8" key="1">
    <citation type="submission" date="2016-10" db="EMBL/GenBank/DDBJ databases">
        <authorList>
            <person name="Varghese N."/>
            <person name="Submissions S."/>
        </authorList>
    </citation>
    <scope>NUCLEOTIDE SEQUENCE [LARGE SCALE GENOMIC DNA]</scope>
    <source>
        <strain evidence="8">DSM 43163</strain>
    </source>
</reference>
<dbReference type="SUPFAM" id="SSF47336">
    <property type="entry name" value="ACP-like"/>
    <property type="match status" value="4"/>
</dbReference>
<dbReference type="FunFam" id="3.30.300.30:FF:000010">
    <property type="entry name" value="Enterobactin synthetase component F"/>
    <property type="match status" value="1"/>
</dbReference>
<dbReference type="GO" id="GO:0072330">
    <property type="term" value="P:monocarboxylic acid biosynthetic process"/>
    <property type="evidence" value="ECO:0007669"/>
    <property type="project" value="UniProtKB-ARBA"/>
</dbReference>
<dbReference type="CDD" id="cd05930">
    <property type="entry name" value="A_NRPS"/>
    <property type="match status" value="2"/>
</dbReference>
<dbReference type="Gene3D" id="3.40.50.1820">
    <property type="entry name" value="alpha/beta hydrolase"/>
    <property type="match status" value="1"/>
</dbReference>
<dbReference type="Gene3D" id="1.10.1200.10">
    <property type="entry name" value="ACP-like"/>
    <property type="match status" value="3"/>
</dbReference>
<name>A0A1H6CMN7_9ACTN</name>
<evidence type="ECO:0000256" key="1">
    <source>
        <dbReference type="ARBA" id="ARBA00001957"/>
    </source>
</evidence>
<dbReference type="InterPro" id="IPR001242">
    <property type="entry name" value="Condensation_dom"/>
</dbReference>
<keyword evidence="4" id="KW-0677">Repeat</keyword>
<dbReference type="GO" id="GO:0003824">
    <property type="term" value="F:catalytic activity"/>
    <property type="evidence" value="ECO:0007669"/>
    <property type="project" value="InterPro"/>
</dbReference>
<feature type="region of interest" description="Disordered" evidence="5">
    <location>
        <begin position="1"/>
        <end position="25"/>
    </location>
</feature>
<dbReference type="PANTHER" id="PTHR45527:SF1">
    <property type="entry name" value="FATTY ACID SYNTHASE"/>
    <property type="match status" value="1"/>
</dbReference>
<dbReference type="InterPro" id="IPR010071">
    <property type="entry name" value="AA_adenyl_dom"/>
</dbReference>
<dbReference type="InterPro" id="IPR000873">
    <property type="entry name" value="AMP-dep_synth/lig_dom"/>
</dbReference>
<dbReference type="GO" id="GO:0043041">
    <property type="term" value="P:amino acid activation for nonribosomal peptide biosynthetic process"/>
    <property type="evidence" value="ECO:0007669"/>
    <property type="project" value="TreeGrafter"/>
</dbReference>
<dbReference type="Pfam" id="PF00501">
    <property type="entry name" value="AMP-binding"/>
    <property type="match status" value="3"/>
</dbReference>
<evidence type="ECO:0000259" key="6">
    <source>
        <dbReference type="PROSITE" id="PS50075"/>
    </source>
</evidence>
<dbReference type="InterPro" id="IPR025110">
    <property type="entry name" value="AMP-bd_C"/>
</dbReference>
<dbReference type="PROSITE" id="PS00012">
    <property type="entry name" value="PHOSPHOPANTETHEINE"/>
    <property type="match status" value="4"/>
</dbReference>
<dbReference type="InterPro" id="IPR023213">
    <property type="entry name" value="CAT-like_dom_sf"/>
</dbReference>
<dbReference type="InterPro" id="IPR029063">
    <property type="entry name" value="SAM-dependent_MTases_sf"/>
</dbReference>
<dbReference type="Pfam" id="PF00668">
    <property type="entry name" value="Condensation"/>
    <property type="match status" value="5"/>
</dbReference>
<dbReference type="Gene3D" id="3.30.300.30">
    <property type="match status" value="4"/>
</dbReference>
<dbReference type="FunFam" id="1.10.1200.10:FF:000016">
    <property type="entry name" value="Non-ribosomal peptide synthase"/>
    <property type="match status" value="2"/>
</dbReference>
<feature type="region of interest" description="Disordered" evidence="5">
    <location>
        <begin position="2119"/>
        <end position="2153"/>
    </location>
</feature>
<dbReference type="PANTHER" id="PTHR45527">
    <property type="entry name" value="NONRIBOSOMAL PEPTIDE SYNTHETASE"/>
    <property type="match status" value="1"/>
</dbReference>
<keyword evidence="3" id="KW-0597">Phosphoprotein</keyword>
<evidence type="ECO:0000313" key="7">
    <source>
        <dbReference type="EMBL" id="SEG73923.1"/>
    </source>
</evidence>
<evidence type="ECO:0000313" key="8">
    <source>
        <dbReference type="Proteomes" id="UP000236723"/>
    </source>
</evidence>
<sequence>MRRMMAEAGLGQDTSRIAPRGSDGPAPLSYAQQSMWLHHRTFPDSPAYNVCLLVRMSGALDADALREALRGLIHRHAILRTTYADGPVQHVHDDASLNLPLVDYPDTGGAAGAGTDRVNGVTKTTGAGTDRVDGFAGANGAVSAAGANSAGPVPEAAEEWARARAAELAAMPFDLRVDRPIRLELLRLGPGEHGLVLVVHHIAWDGMTWGSLSRDLSALYRAALSGEPDGLPSPPIQYADYAAWEQGRPLDSEDLAYWRKRLDPPPAPLDLPADHPRGATVSERGGRRARLFDDAVTEGMRDLAARENATPYMVMLAAYAVLLHRYTGATDIPIGSAVMNREHAEIQRLVGNFGNTLVLRTDLSGAPTFRQALHRVRQTCTEGFAHQALPYDRLVQELRPARQRGRSPFFDTMLLFLAQEIGELDLPGVTTGWTHIHNGTTHFDLSLEAFVRSQGMTVEATFRRELFEDERIDALLAHLETLLGHAVTDPDRHITDLDLLDAAELQRLETWNATERAVPATTVVELFEEQVARTPHAIAVESESGTLTYEELDRRASGLAALLRARGAGPGRVVALALPRTGNLVVALLAVLKSGAAYLPLDLDHPADRLAYMLDDAGPLCTIVTPETRAVLPADADVLVLGDEMPAPVLSQPVTGDDLAYVIYTSGSTGRPKGVAIPHSALANFLLMQRDELALGTGDRLVAVTTIAFDIAALELYVPLISGATVVLASRAAVRDPAALAGLLAGATIVQATPSLLGSLDPAALAGLRVLVGGEALPAALAETLTSVAARATNVYGPTEATIWATSAELPSAGIGRPFWNTRAYVLDASLRPVPPGVPGELYLAGAQLARGYVGRPDLTAERFVADPFGPPGTRMYRTGDLARWGRDGTLEYLGRTDDQVKIRGFRIEPAEVQAVLAAQPGVAQAAVVVREDRPGDRRLVGYLVPRGDAPNELDAPDAPNGLDAPGELDETALREALARVLPEYMVPSALVTLEALPRTVNGKLDRAALPAPEVEVSGRRPRDAREAALCDLFAEVLGVEGIGIDDDFFALGGHSLLATRLAGRIRAELDADLTIADVFEAPTVATLAPRLVEVTRTRVRDVTRPETVPASAAQRGLWLEERLRGPSASYALPLGLRLHGPIDPEALRAAFNDVVTRHEALRTLLVEGPDGLPIQHITEPDAVVFEVQDVRGLPTDRAAEAEAEAARYRFDLGADLPIRATLLRTADEEWTLLLLQHHAAADEWSFTPLLADLSRAYTARLAGAAPDWEPLPVQYAEYAVWHAAQDHSHQLDHWEQALAGLPEETVLPLDRPRPAEASHRGGLVPFRLPLDGVRELARRTGTSVFMVLHAATAAVLRRAGAGDDVVLGSPIAGRTDEDLADLVGVFVNLLVLRADLSGDPAFTELLDRVRRTDLAAFAHADVPFEQVVERLAPERSLARSPLFQVMIVHQRLADVRLALPGVRAAPFLPETGGVKFDLDVYFAEGDTEVEGFAAYATDLFDPETVTALLDDLAELLTRAAEDPTRRLSALLPPPAHPDTTRDFGSRTAADLFAEQATRTPDAPALIIPAPSDPDERTRTGSARPAASTGAEPVMRAPAAAGGTASAGETMISYAELDAWAEALADRLAAAGAGPEQVVAIALPRSAEFVVALLAVLKTGAAYLPIDVTYPQARIDHMLKVARPLLVLGRDEPPVDAPPRGRTEVRPEHPAYVVFTSGSTGTPKAVAGTQRALANRLAWGADLAAPGVRVAKSSPAFIDGTTELLGGLVAGDAVVVADDATATDAVALAELIDRHRVRTVTVVPSLLAALLEAGDLGSVTTWISSGEALPAGLAERVPARLVNLYGCSEAAGDSLVAEGAGPLFPVANTTAYVLDDALREVAVGELYLAGDGLARGYLGDPARTAERFVADPFGPPGSRLYRTGDRVRRRRDGGLEFLGRADDQIKIRGFRIEPGEIEAVLAAQPGVRQAAVAVHPGPRLVGYVVGDTDPGTLHARLRELLPDYLVPSDLVALDALPLNPNGKVDRRALPEPGRPSRGRAPQTEAERAIAALFAETLGRGDIGADDDFFRIGGDSISAALLVARARRTGLTFTVRDVFRLRTPAALVQTATASAVVDADEPDAARTAAAGTGSGGAVSAGAPAGSVDAEDGGAELPLSPLQEGLLFHLMMAGEGRDIYVQQAVVTLTGAVDPVRMAAAARQVLEKFPNLRAGFRSDGARTVQFVPERFEVPWTYAEVDGPQQLEAFVEGQRARPFVPDEPPLIRFGLARLGERDFRLVLTSELILLDGWSGGLLVTSLLEFYTDPEAERARPVTPFRAYLDWVGGRDRQAALEAWRRALDGFDTPALLKPELLDRPADLVTAAEIHRELPDGLADRLAALSRDTGITLGTVYQAAWGLLLMALTGRDDVVFGVSVSGRHPDVDGVESIVGLLFNTVPVRVQAGPADSPAAVLERVQDARSELFDHSHVTLTDVQRATGLGTMFDTLFVFQNFPGMPTGRGFGPDGDVRVLGRQVRDATHYPITMVAEPGAGLRVMYRGDAFTEAEAERLTDRYVRILQAIAESPGTPCHRLDPLLPDEHERLRRDWAEAEHHVPGLTIAELLAERARQIPDELALVSQPDIRLTYAELNAEVNRLARLLKAHGAGPEKVVALALPRSARMVVALFAVLRTGAAYLPLELDYPADRLDYMLADAAPSCLVSHRDIAAGLTYGGPSVLLDDPGTAERLAGLPGADLTDDELPGFGRDVPGRLDHPAYVIYTSGSTGRPKGVVTPYRGLTNMQFNHRANIFDPVVASAAGRPAGAGRPGEKRRLRIAHTVSFSFDMSWEELLWLIEGHEVHVCDEELRRDAEALTAYLQRHRIDVINVTPTYAQQLLEEGLLDGEHRPPLVLLGGEAVPVSVWDRLAQADGVLGYNLYGPTEYTINTLGGGTEDSATPTVGKPIWNTRGYVLDTWLRPVPPGTPGELYITGAGLARGYLGRPDLTAERFVADPFSSSGGRMYRTGDLVRVREDGNIDFLGRTDDQVKIRGYRVELEEVEAALAAEPGVGQAAVVAADTDVPGVKRLVGYVVPDGVARPGAEDEQLDEWRQIYDDEYTEVGTAVQVEEFAGWASSYDGDPIPPEHMREWRRTTVARIEALKPRNLLEIGVGTGLLLSRLAPQCESYWGTDFAAPVIAKLKADIDPSWPVTLHCRPAHDFDGLPAGFFDTIVINSVVQYFPSADYLADVIAKAMDLLVPGGTLFLGDVRDLRSARCFHAAIQLGRGGGDLASIDRAVRMEKELLLDPAFFTALPGPARVEVRTKRGVHHNELTRHRYDVTLHKPAHDQGSPGRFADDTPVVEWAGLDDLTARLPGRLRVRGIPDPRVSGEVAALRALENGASSEEARELLQAPPQGVEPEVLYELDPEVVTTPSDVVGCYDAVFGGGTAYLPAVAGRAYANNPAAARDHGVLAARVREGLKAKLPGYMVPSVIMTLDALPLTVNGKLDRRALPSPDQGGGGPRGTGRAPRTPVERLLCTLFAEVLEASEVGIDDDFFELGGHSLLATRLVGRARTVLRGELAIRDLFEAPTVAELAARVHGRAAAEQRPALAPRPRPERVPLSFAQRRLWLLDQLLREDDGPRQAYHLPLAVHLRGDLDLAALEAAIWDVTARHESLRTVFAEHDGAPYQRILPPERARPALEVATCTPEEFIARPFDLARDIPLRVAVFRTGEREHLLMAVFHHIAFDEWSFGPFAQDVAHAYAARLDGRAPGWEPPPVQYADYTLWQRELLGDPLDPGSLHARQLAYWAQALSGIPEEIPLPVDRPRPATVGQRGATVTRDLSPSLVEGLRRIARSGGASMFMVCQAAVAALLHRMGAGEDIPLGSPVAGRTDEAAGSLVGFFVNTLVLRADVSGDPSFADLVGRVREADLAGLANQDLPFEALVEALRPRRVPGRNPLFQVMVGYENQGAGDVRFPGLEQREALFGPGAAKFDLDFIFRETPGGGLRLILDYSADLFDDRTAETMTAGLLDLMAAVASDPAAPVGALPSALIARTVTGPESAAAARRDDDRQAVLCRVFAEVLGVDAVGPDDDFFDLGGHSLLAMKLVRRIRQEPGCENVKVATLMTAPSVTGLLNRLG</sequence>
<organism evidence="7 8">
    <name type="scientific">Thermomonospora echinospora</name>
    <dbReference type="NCBI Taxonomy" id="1992"/>
    <lineage>
        <taxon>Bacteria</taxon>
        <taxon>Bacillati</taxon>
        <taxon>Actinomycetota</taxon>
        <taxon>Actinomycetes</taxon>
        <taxon>Streptosporangiales</taxon>
        <taxon>Thermomonosporaceae</taxon>
        <taxon>Thermomonospora</taxon>
    </lineage>
</organism>
<dbReference type="NCBIfam" id="TIGR01733">
    <property type="entry name" value="AA-adenyl-dom"/>
    <property type="match status" value="3"/>
</dbReference>
<evidence type="ECO:0000256" key="2">
    <source>
        <dbReference type="ARBA" id="ARBA00022450"/>
    </source>
</evidence>
<dbReference type="InterPro" id="IPR006162">
    <property type="entry name" value="Ppantetheine_attach_site"/>
</dbReference>
<dbReference type="SUPFAM" id="SSF53335">
    <property type="entry name" value="S-adenosyl-L-methionine-dependent methyltransferases"/>
    <property type="match status" value="1"/>
</dbReference>
<keyword evidence="2" id="KW-0596">Phosphopantetheine</keyword>
<feature type="domain" description="Carrier" evidence="6">
    <location>
        <begin position="3503"/>
        <end position="3578"/>
    </location>
</feature>
<dbReference type="InterPro" id="IPR042099">
    <property type="entry name" value="ANL_N_sf"/>
</dbReference>
<dbReference type="CDD" id="cd12116">
    <property type="entry name" value="A_NRPS_Ta1_like"/>
    <property type="match status" value="1"/>
</dbReference>
<dbReference type="Pfam" id="PF00550">
    <property type="entry name" value="PP-binding"/>
    <property type="match status" value="4"/>
</dbReference>
<dbReference type="FunFam" id="3.40.50.980:FF:000001">
    <property type="entry name" value="Non-ribosomal peptide synthetase"/>
    <property type="match status" value="2"/>
</dbReference>